<feature type="compositionally biased region" description="Acidic residues" evidence="10">
    <location>
        <begin position="691"/>
        <end position="703"/>
    </location>
</feature>
<dbReference type="FunFam" id="1.20.120.790:FF:000001">
    <property type="entry name" value="Heat shock protein 90 alpha"/>
    <property type="match status" value="1"/>
</dbReference>
<dbReference type="InterPro" id="IPR020575">
    <property type="entry name" value="Hsp90_N"/>
</dbReference>
<accession>I6U6I3</accession>
<evidence type="ECO:0000256" key="2">
    <source>
        <dbReference type="ARBA" id="ARBA00008239"/>
    </source>
</evidence>
<dbReference type="GO" id="GO:0051082">
    <property type="term" value="F:unfolded protein binding"/>
    <property type="evidence" value="ECO:0007669"/>
    <property type="project" value="InterPro"/>
</dbReference>
<evidence type="ECO:0000256" key="6">
    <source>
        <dbReference type="ARBA" id="ARBA00022840"/>
    </source>
</evidence>
<dbReference type="InterPro" id="IPR003594">
    <property type="entry name" value="HATPase_dom"/>
</dbReference>
<dbReference type="SUPFAM" id="SSF54211">
    <property type="entry name" value="Ribosomal protein S5 domain 2-like"/>
    <property type="match status" value="1"/>
</dbReference>
<dbReference type="InterPro" id="IPR001404">
    <property type="entry name" value="Hsp90_fam"/>
</dbReference>
<feature type="binding site" evidence="9">
    <location>
        <position position="47"/>
    </location>
    <ligand>
        <name>ATP</name>
        <dbReference type="ChEBI" id="CHEBI:30616"/>
    </ligand>
</feature>
<dbReference type="GO" id="GO:0005524">
    <property type="term" value="F:ATP binding"/>
    <property type="evidence" value="ECO:0007669"/>
    <property type="project" value="UniProtKB-KW"/>
</dbReference>
<keyword evidence="4" id="KW-0963">Cytoplasm</keyword>
<dbReference type="GO" id="GO:0101031">
    <property type="term" value="C:protein folding chaperone complex"/>
    <property type="evidence" value="ECO:0007669"/>
    <property type="project" value="UniProtKB-ARBA"/>
</dbReference>
<dbReference type="SMART" id="SM00387">
    <property type="entry name" value="HATPase_c"/>
    <property type="match status" value="1"/>
</dbReference>
<feature type="binding site" evidence="9">
    <location>
        <position position="392"/>
    </location>
    <ligand>
        <name>ATP</name>
        <dbReference type="ChEBI" id="CHEBI:30616"/>
    </ligand>
</feature>
<sequence length="724" mass="83104">MPEDVQMQDAAEVETFAFQAEIAQLMSLIINTFYSNKEIFLRELISNSSDALDKIRYESLTDPSKLDSGKDLWIKIVPNKSERTLTIIDTGIGMTKADLVNNLGTIAKSGTKAFMEALQAGADISMIGQFGVGFYSAYLVADRVTVASKHNDDEQYLWESSAGGSFTIRPDPGEPLGRGTKITLYVKEDQTEFLEERKIKEIVKKHSQFIGYPIKLVVEKERDKELSEEEEEEEKKEGGEEGDNESKPKIEDVGEDEEDESGDKKKKKKKTIKEKYLEDEELNKTKPIWTRNPDDISQEEYGEFYKSLTNDWEDHLAVKHFSVEGQLEFRALLFIPRRAPFDLFENKKRKNNIKLYVRRVFIMDNCEDLIPEYLNFIKGVVDSEDLPLNISRGMLQQNKILKVIRKNLVKKCLELFEELTEDADTYKKFYEQFSKNLKLGIHEDSTNRKKLSDLLRYGTSASGDETRSLKDYVARMKENQKHIYYITGENKDQVANSSFVERVKKRGFGVVYMTEPIDEYVVQQMKEYDGKQLVSVTKEGLELPEDEEERKKREEDKAKFENLCKVMKGILDKKVEKVVVSNRLVESPCCIVTSQYGWTANMERIMKAQALRDTSTMGYMAAKKHLEINPDHPVMETLRQKAEADKNDKAVKDLVMLLFETALLSSGFTLEEPGVHAPRIYRMIKLGLGIDEEEPQAAEEEKPDAEMPPLEGDSEDASRMEEVD</sequence>
<dbReference type="SUPFAM" id="SSF110942">
    <property type="entry name" value="HSP90 C-terminal domain"/>
    <property type="match status" value="1"/>
</dbReference>
<evidence type="ECO:0000259" key="11">
    <source>
        <dbReference type="SMART" id="SM00387"/>
    </source>
</evidence>
<dbReference type="InterPro" id="IPR037196">
    <property type="entry name" value="HSP90_C"/>
</dbReference>
<dbReference type="HAMAP" id="MF_00505">
    <property type="entry name" value="HSP90"/>
    <property type="match status" value="1"/>
</dbReference>
<dbReference type="FunFam" id="3.30.230.80:FF:000001">
    <property type="entry name" value="Heat shock protein 90 alpha"/>
    <property type="match status" value="1"/>
</dbReference>
<evidence type="ECO:0000256" key="3">
    <source>
        <dbReference type="ARBA" id="ARBA00021845"/>
    </source>
</evidence>
<feature type="binding site" evidence="9">
    <location>
        <begin position="129"/>
        <end position="134"/>
    </location>
    <ligand>
        <name>ATP</name>
        <dbReference type="ChEBI" id="CHEBI:30616"/>
    </ligand>
</feature>
<dbReference type="Pfam" id="PF00183">
    <property type="entry name" value="HSP90"/>
    <property type="match status" value="1"/>
</dbReference>
<dbReference type="GO" id="GO:0140662">
    <property type="term" value="F:ATP-dependent protein folding chaperone"/>
    <property type="evidence" value="ECO:0007669"/>
    <property type="project" value="InterPro"/>
</dbReference>
<reference evidence="12" key="2">
    <citation type="journal article" date="2015" name="PLoS ONE">
        <title>Molecular Cloning and mRNA Expression of Heat Shock Protein Genes and Their Response to Cadmium Stress in the Grasshopper Oxya chinensis.</title>
        <authorList>
            <person name="Zhang Y."/>
            <person name="Liu Y."/>
            <person name="Zhang J."/>
            <person name="Guo Y."/>
            <person name="Ma E."/>
        </authorList>
    </citation>
    <scope>NUCLEOTIDE SEQUENCE</scope>
</reference>
<feature type="domain" description="Histidine kinase/HSP90-like ATPase" evidence="11">
    <location>
        <begin position="36"/>
        <end position="190"/>
    </location>
</feature>
<feature type="binding site" evidence="9">
    <location>
        <position position="108"/>
    </location>
    <ligand>
        <name>ATP</name>
        <dbReference type="ChEBI" id="CHEBI:30616"/>
    </ligand>
</feature>
<comment type="subcellular location">
    <subcellularLocation>
        <location evidence="1">Cytoplasm</location>
    </subcellularLocation>
</comment>
<dbReference type="GO" id="GO:0016887">
    <property type="term" value="F:ATP hydrolysis activity"/>
    <property type="evidence" value="ECO:0007669"/>
    <property type="project" value="InterPro"/>
</dbReference>
<comment type="similarity">
    <text evidence="2">Belongs to the heat shock protein 90 family.</text>
</comment>
<dbReference type="NCBIfam" id="NF003555">
    <property type="entry name" value="PRK05218.1"/>
    <property type="match status" value="1"/>
</dbReference>
<dbReference type="InterPro" id="IPR020568">
    <property type="entry name" value="Ribosomal_Su5_D2-typ_SF"/>
</dbReference>
<feature type="binding site" evidence="9">
    <location>
        <position position="94"/>
    </location>
    <ligand>
        <name>ATP</name>
        <dbReference type="ChEBI" id="CHEBI:30616"/>
    </ligand>
</feature>
<dbReference type="Pfam" id="PF13589">
    <property type="entry name" value="HATPase_c_3"/>
    <property type="match status" value="1"/>
</dbReference>
<dbReference type="PIRSF" id="PIRSF002583">
    <property type="entry name" value="Hsp90"/>
    <property type="match status" value="1"/>
</dbReference>
<dbReference type="AlphaFoldDB" id="I6U6I3"/>
<proteinExistence type="evidence at transcript level"/>
<dbReference type="Gene3D" id="3.40.50.11260">
    <property type="match status" value="1"/>
</dbReference>
<keyword evidence="7 12" id="KW-0346">Stress response</keyword>
<dbReference type="GO" id="GO:0005737">
    <property type="term" value="C:cytoplasm"/>
    <property type="evidence" value="ECO:0007669"/>
    <property type="project" value="UniProtKB-SubCell"/>
</dbReference>
<keyword evidence="6 9" id="KW-0067">ATP-binding</keyword>
<feature type="compositionally biased region" description="Basic and acidic residues" evidence="10">
    <location>
        <begin position="235"/>
        <end position="252"/>
    </location>
</feature>
<dbReference type="PRINTS" id="PR00775">
    <property type="entry name" value="HEATSHOCK90"/>
</dbReference>
<dbReference type="Gene3D" id="3.30.565.10">
    <property type="entry name" value="Histidine kinase-like ATPase, C-terminal domain"/>
    <property type="match status" value="1"/>
</dbReference>
<evidence type="ECO:0000256" key="8">
    <source>
        <dbReference type="ARBA" id="ARBA00023186"/>
    </source>
</evidence>
<dbReference type="Gene3D" id="1.20.120.790">
    <property type="entry name" value="Heat shock protein 90, C-terminal domain"/>
    <property type="match status" value="1"/>
</dbReference>
<evidence type="ECO:0000256" key="1">
    <source>
        <dbReference type="ARBA" id="ARBA00004496"/>
    </source>
</evidence>
<dbReference type="InterPro" id="IPR036890">
    <property type="entry name" value="HATPase_C_sf"/>
</dbReference>
<feature type="region of interest" description="Disordered" evidence="10">
    <location>
        <begin position="691"/>
        <end position="724"/>
    </location>
</feature>
<reference evidence="12" key="1">
    <citation type="submission" date="2012-03" db="EMBL/GenBank/DDBJ databases">
        <title>Molecular cloning and mRNA expression of heat shock protein genes in Oxya chinensis after exposure to Cd.</title>
        <authorList>
            <person name="Zhang Y.P."/>
            <person name="Yang H.M."/>
            <person name="Zhang J.Z."/>
            <person name="Guo Y.P."/>
            <person name="Ma E.B."/>
        </authorList>
    </citation>
    <scope>NUCLEOTIDE SEQUENCE</scope>
</reference>
<dbReference type="EMBL" id="JQ859845">
    <property type="protein sequence ID" value="AFN08644.1"/>
    <property type="molecule type" value="mRNA"/>
</dbReference>
<gene>
    <name evidence="12" type="primary">hsp90</name>
</gene>
<evidence type="ECO:0000256" key="7">
    <source>
        <dbReference type="ARBA" id="ARBA00023016"/>
    </source>
</evidence>
<feature type="binding site" evidence="9">
    <location>
        <begin position="109"/>
        <end position="110"/>
    </location>
    <ligand>
        <name>ATP</name>
        <dbReference type="ChEBI" id="CHEBI:30616"/>
    </ligand>
</feature>
<name>I6U6I3_9ORTH</name>
<keyword evidence="8" id="KW-0143">Chaperone</keyword>
<evidence type="ECO:0000256" key="10">
    <source>
        <dbReference type="SAM" id="MobiDB-lite"/>
    </source>
</evidence>
<organism evidence="12">
    <name type="scientific">Oxya chinensis</name>
    <dbReference type="NCBI Taxonomy" id="165482"/>
    <lineage>
        <taxon>Eukaryota</taxon>
        <taxon>Metazoa</taxon>
        <taxon>Ecdysozoa</taxon>
        <taxon>Arthropoda</taxon>
        <taxon>Hexapoda</taxon>
        <taxon>Insecta</taxon>
        <taxon>Pterygota</taxon>
        <taxon>Neoptera</taxon>
        <taxon>Polyneoptera</taxon>
        <taxon>Orthoptera</taxon>
        <taxon>Caelifera</taxon>
        <taxon>Acrididea</taxon>
        <taxon>Acridomorpha</taxon>
        <taxon>Acridoidea</taxon>
        <taxon>Acrididae</taxon>
        <taxon>Oxyinae</taxon>
        <taxon>Oxya</taxon>
    </lineage>
</organism>
<protein>
    <recommendedName>
        <fullName evidence="3">Heat shock protein 83</fullName>
    </recommendedName>
</protein>
<evidence type="ECO:0000256" key="9">
    <source>
        <dbReference type="PIRSR" id="PIRSR002583-1"/>
    </source>
</evidence>
<dbReference type="InterPro" id="IPR019805">
    <property type="entry name" value="Heat_shock_protein_90_CS"/>
</dbReference>
<dbReference type="PROSITE" id="PS00298">
    <property type="entry name" value="HSP90"/>
    <property type="match status" value="1"/>
</dbReference>
<dbReference type="CDD" id="cd16927">
    <property type="entry name" value="HATPase_Hsp90-like"/>
    <property type="match status" value="1"/>
</dbReference>
<feature type="binding site" evidence="9">
    <location>
        <position position="89"/>
    </location>
    <ligand>
        <name>ATP</name>
        <dbReference type="ChEBI" id="CHEBI:30616"/>
    </ligand>
</feature>
<feature type="binding site" evidence="9">
    <location>
        <position position="102"/>
    </location>
    <ligand>
        <name>ATP</name>
        <dbReference type="ChEBI" id="CHEBI:30616"/>
    </ligand>
</feature>
<feature type="binding site" evidence="9">
    <location>
        <position position="180"/>
    </location>
    <ligand>
        <name>ATP</name>
        <dbReference type="ChEBI" id="CHEBI:30616"/>
    </ligand>
</feature>
<feature type="region of interest" description="Disordered" evidence="10">
    <location>
        <begin position="221"/>
        <end position="270"/>
    </location>
</feature>
<evidence type="ECO:0000256" key="4">
    <source>
        <dbReference type="ARBA" id="ARBA00022490"/>
    </source>
</evidence>
<evidence type="ECO:0000256" key="5">
    <source>
        <dbReference type="ARBA" id="ARBA00022741"/>
    </source>
</evidence>
<feature type="binding site" evidence="9">
    <location>
        <position position="43"/>
    </location>
    <ligand>
        <name>ATP</name>
        <dbReference type="ChEBI" id="CHEBI:30616"/>
    </ligand>
</feature>
<dbReference type="FunFam" id="3.40.50.11260:FF:000001">
    <property type="entry name" value="Heat shock protein 90 alpha"/>
    <property type="match status" value="1"/>
</dbReference>
<keyword evidence="5 9" id="KW-0547">Nucleotide-binding</keyword>
<dbReference type="PANTHER" id="PTHR11528">
    <property type="entry name" value="HEAT SHOCK PROTEIN 90 FAMILY MEMBER"/>
    <property type="match status" value="1"/>
</dbReference>
<dbReference type="FunFam" id="3.30.565.10:FF:000001">
    <property type="entry name" value="Heat shock protein HSP 90-alpha"/>
    <property type="match status" value="1"/>
</dbReference>
<dbReference type="SUPFAM" id="SSF55874">
    <property type="entry name" value="ATPase domain of HSP90 chaperone/DNA topoisomerase II/histidine kinase"/>
    <property type="match status" value="1"/>
</dbReference>
<dbReference type="Gene3D" id="3.30.230.80">
    <property type="match status" value="1"/>
</dbReference>
<evidence type="ECO:0000313" key="12">
    <source>
        <dbReference type="EMBL" id="AFN08644.1"/>
    </source>
</evidence>